<comment type="caution">
    <text evidence="2">The sequence shown here is derived from an EMBL/GenBank/DDBJ whole genome shotgun (WGS) entry which is preliminary data.</text>
</comment>
<protein>
    <recommendedName>
        <fullName evidence="4">Rod shape-determining protein MreD</fullName>
    </recommendedName>
</protein>
<sequence>MTNKSKISNPKFHTGYTIFLIVASALSRLIPHPPNFTPIASIALFGGRELPKKLSWFVPICALALSDIFIGFYDLKILVSVYFSFLISVFLGRKLKQNFTLGKMLGLATLSSAMFFIITNFSVWKFSPMYAKTLEGLGLCYFYALPFFRNELTGTIFYTTIIFGTNEIIKIILRRKNYASKITN</sequence>
<name>A0A2M7CJ59_9BACT</name>
<dbReference type="InterPro" id="IPR046487">
    <property type="entry name" value="DUF6580"/>
</dbReference>
<dbReference type="Proteomes" id="UP000229966">
    <property type="component" value="Unassembled WGS sequence"/>
</dbReference>
<evidence type="ECO:0000313" key="2">
    <source>
        <dbReference type="EMBL" id="PIV25687.1"/>
    </source>
</evidence>
<feature type="transmembrane region" description="Helical" evidence="1">
    <location>
        <begin position="155"/>
        <end position="173"/>
    </location>
</feature>
<evidence type="ECO:0008006" key="4">
    <source>
        <dbReference type="Google" id="ProtNLM"/>
    </source>
</evidence>
<keyword evidence="1" id="KW-0812">Transmembrane</keyword>
<feature type="transmembrane region" description="Helical" evidence="1">
    <location>
        <begin position="75"/>
        <end position="92"/>
    </location>
</feature>
<evidence type="ECO:0000256" key="1">
    <source>
        <dbReference type="SAM" id="Phobius"/>
    </source>
</evidence>
<evidence type="ECO:0000313" key="3">
    <source>
        <dbReference type="Proteomes" id="UP000229966"/>
    </source>
</evidence>
<dbReference type="Pfam" id="PF20221">
    <property type="entry name" value="DUF6580"/>
    <property type="match status" value="1"/>
</dbReference>
<gene>
    <name evidence="2" type="ORF">COS38_00340</name>
</gene>
<organism evidence="2 3">
    <name type="scientific">Candidatus Berkelbacteria bacterium CG03_land_8_20_14_0_80_40_36</name>
    <dbReference type="NCBI Taxonomy" id="1974509"/>
    <lineage>
        <taxon>Bacteria</taxon>
        <taxon>Candidatus Berkelbacteria</taxon>
    </lineage>
</organism>
<dbReference type="EMBL" id="PEUM01000010">
    <property type="protein sequence ID" value="PIV25687.1"/>
    <property type="molecule type" value="Genomic_DNA"/>
</dbReference>
<accession>A0A2M7CJ59</accession>
<dbReference type="AlphaFoldDB" id="A0A2M7CJ59"/>
<proteinExistence type="predicted"/>
<feature type="transmembrane region" description="Helical" evidence="1">
    <location>
        <begin position="104"/>
        <end position="124"/>
    </location>
</feature>
<feature type="transmembrane region" description="Helical" evidence="1">
    <location>
        <begin position="12"/>
        <end position="30"/>
    </location>
</feature>
<keyword evidence="1" id="KW-1133">Transmembrane helix</keyword>
<keyword evidence="1" id="KW-0472">Membrane</keyword>
<reference evidence="3" key="1">
    <citation type="submission" date="2017-09" db="EMBL/GenBank/DDBJ databases">
        <title>Depth-based differentiation of microbial function through sediment-hosted aquifers and enrichment of novel symbionts in the deep terrestrial subsurface.</title>
        <authorList>
            <person name="Probst A.J."/>
            <person name="Ladd B."/>
            <person name="Jarett J.K."/>
            <person name="Geller-Mcgrath D.E."/>
            <person name="Sieber C.M.K."/>
            <person name="Emerson J.B."/>
            <person name="Anantharaman K."/>
            <person name="Thomas B.C."/>
            <person name="Malmstrom R."/>
            <person name="Stieglmeier M."/>
            <person name="Klingl A."/>
            <person name="Woyke T."/>
            <person name="Ryan C.M."/>
            <person name="Banfield J.F."/>
        </authorList>
    </citation>
    <scope>NUCLEOTIDE SEQUENCE [LARGE SCALE GENOMIC DNA]</scope>
</reference>